<keyword evidence="5" id="KW-0547">Nucleotide-binding</keyword>
<dbReference type="InterPro" id="IPR036097">
    <property type="entry name" value="HisK_dim/P_sf"/>
</dbReference>
<feature type="domain" description="Histidine kinase" evidence="10">
    <location>
        <begin position="404"/>
        <end position="610"/>
    </location>
</feature>
<gene>
    <name evidence="12" type="ORF">CAY53_05680</name>
</gene>
<dbReference type="InterPro" id="IPR003661">
    <property type="entry name" value="HisK_dim/P_dom"/>
</dbReference>
<dbReference type="PRINTS" id="PR00344">
    <property type="entry name" value="BCTRLSENSOR"/>
</dbReference>
<dbReference type="Pfam" id="PF00512">
    <property type="entry name" value="HisKA"/>
    <property type="match status" value="1"/>
</dbReference>
<evidence type="ECO:0000256" key="5">
    <source>
        <dbReference type="ARBA" id="ARBA00022741"/>
    </source>
</evidence>
<accession>A0A2L1GMW5</accession>
<dbReference type="EC" id="2.7.13.3" evidence="2"/>
<dbReference type="GO" id="GO:0005524">
    <property type="term" value="F:ATP binding"/>
    <property type="evidence" value="ECO:0007669"/>
    <property type="project" value="UniProtKB-KW"/>
</dbReference>
<proteinExistence type="predicted"/>
<dbReference type="RefSeq" id="WP_104936308.1">
    <property type="nucleotide sequence ID" value="NZ_CP021255.1"/>
</dbReference>
<dbReference type="KEGG" id="deo:CAY53_05680"/>
<reference evidence="12 13" key="1">
    <citation type="journal article" date="2018" name="MBio">
        <title>Insights into the evolution of host association through the isolation and characterization of a novel human periodontal pathobiont, Desulfobulbus oralis.</title>
        <authorList>
            <person name="Cross K.L."/>
            <person name="Chirania P."/>
            <person name="Xiong W."/>
            <person name="Beall C.J."/>
            <person name="Elkins J.G."/>
            <person name="Giannone R.J."/>
            <person name="Griffen A.L."/>
            <person name="Guss A.M."/>
            <person name="Hettich R.L."/>
            <person name="Joshi S.S."/>
            <person name="Mokrzan E.M."/>
            <person name="Martin R.K."/>
            <person name="Zhulin I.B."/>
            <person name="Leys E.J."/>
            <person name="Podar M."/>
        </authorList>
    </citation>
    <scope>NUCLEOTIDE SEQUENCE [LARGE SCALE GENOMIC DNA]</scope>
    <source>
        <strain evidence="12 13">ORNL</strain>
    </source>
</reference>
<dbReference type="SMART" id="SM00387">
    <property type="entry name" value="HATPase_c"/>
    <property type="match status" value="1"/>
</dbReference>
<dbReference type="SUPFAM" id="SSF55874">
    <property type="entry name" value="ATPase domain of HSP90 chaperone/DNA topoisomerase II/histidine kinase"/>
    <property type="match status" value="1"/>
</dbReference>
<keyword evidence="3 9" id="KW-0597">Phosphoprotein</keyword>
<dbReference type="OrthoDB" id="9761600at2"/>
<name>A0A2L1GMW5_9BACT</name>
<dbReference type="SUPFAM" id="SSF55781">
    <property type="entry name" value="GAF domain-like"/>
    <property type="match status" value="1"/>
</dbReference>
<evidence type="ECO:0000256" key="7">
    <source>
        <dbReference type="ARBA" id="ARBA00022840"/>
    </source>
</evidence>
<dbReference type="PANTHER" id="PTHR43065">
    <property type="entry name" value="SENSOR HISTIDINE KINASE"/>
    <property type="match status" value="1"/>
</dbReference>
<feature type="domain" description="Response regulatory" evidence="11">
    <location>
        <begin position="24"/>
        <end position="138"/>
    </location>
</feature>
<dbReference type="GO" id="GO:0000155">
    <property type="term" value="F:phosphorelay sensor kinase activity"/>
    <property type="evidence" value="ECO:0007669"/>
    <property type="project" value="InterPro"/>
</dbReference>
<dbReference type="SUPFAM" id="SSF52172">
    <property type="entry name" value="CheY-like"/>
    <property type="match status" value="1"/>
</dbReference>
<dbReference type="EMBL" id="CP021255">
    <property type="protein sequence ID" value="AVD71031.1"/>
    <property type="molecule type" value="Genomic_DNA"/>
</dbReference>
<evidence type="ECO:0000256" key="4">
    <source>
        <dbReference type="ARBA" id="ARBA00022679"/>
    </source>
</evidence>
<dbReference type="InterPro" id="IPR004358">
    <property type="entry name" value="Sig_transdc_His_kin-like_C"/>
</dbReference>
<dbReference type="SMART" id="SM00388">
    <property type="entry name" value="HisKA"/>
    <property type="match status" value="1"/>
</dbReference>
<evidence type="ECO:0000259" key="10">
    <source>
        <dbReference type="PROSITE" id="PS50109"/>
    </source>
</evidence>
<dbReference type="Gene3D" id="3.40.50.2300">
    <property type="match status" value="1"/>
</dbReference>
<keyword evidence="4" id="KW-0808">Transferase</keyword>
<keyword evidence="7" id="KW-0067">ATP-binding</keyword>
<dbReference type="Gene3D" id="3.30.565.10">
    <property type="entry name" value="Histidine kinase-like ATPase, C-terminal domain"/>
    <property type="match status" value="1"/>
</dbReference>
<dbReference type="InterPro" id="IPR003594">
    <property type="entry name" value="HATPase_dom"/>
</dbReference>
<dbReference type="InterPro" id="IPR029016">
    <property type="entry name" value="GAF-like_dom_sf"/>
</dbReference>
<feature type="modified residue" description="4-aspartylphosphate" evidence="9">
    <location>
        <position position="73"/>
    </location>
</feature>
<dbReference type="InterPro" id="IPR001789">
    <property type="entry name" value="Sig_transdc_resp-reg_receiver"/>
</dbReference>
<dbReference type="InterPro" id="IPR005467">
    <property type="entry name" value="His_kinase_dom"/>
</dbReference>
<evidence type="ECO:0000256" key="6">
    <source>
        <dbReference type="ARBA" id="ARBA00022777"/>
    </source>
</evidence>
<dbReference type="PROSITE" id="PS50110">
    <property type="entry name" value="RESPONSE_REGULATORY"/>
    <property type="match status" value="1"/>
</dbReference>
<evidence type="ECO:0000313" key="13">
    <source>
        <dbReference type="Proteomes" id="UP000239867"/>
    </source>
</evidence>
<dbReference type="SMART" id="SM00448">
    <property type="entry name" value="REC"/>
    <property type="match status" value="1"/>
</dbReference>
<dbReference type="Pfam" id="PF02518">
    <property type="entry name" value="HATPase_c"/>
    <property type="match status" value="1"/>
</dbReference>
<evidence type="ECO:0000256" key="2">
    <source>
        <dbReference type="ARBA" id="ARBA00012438"/>
    </source>
</evidence>
<dbReference type="Gene3D" id="3.30.450.40">
    <property type="match status" value="1"/>
</dbReference>
<keyword evidence="13" id="KW-1185">Reference proteome</keyword>
<sequence>MPISSDGTLSSSLADRELLAAGECIAVVDDHPDITELLGIFLQQHGFVTISAGSAGELWRLFDNSKIALVLLDIVLPDANGVSLLPELRAQQPDTAVVMLTAATSLDTALLCLRHGANDYLTKPVRLDALLNTIRQVLGQRRLALHARQYQHQLEKARQRIERTHRLSISMIGSYLRITDLNTLVQAMLTGITAHEGLGFNRAIALPFSKDRKFLVGRYAIGPISQEEGASIWQDIQRQHLTLDDLLKNLHRSPPGSGDAGLLSRIRGFKIDAGASEHLALRALSERRIFVVRNGQAEYPVPEDLIRLLQEDSFVIAPLFSPERTLGVVIVDNFISHHPITAEQLHALESFLSQASLAIEHCSLYQTVQDKVAELEAVTRELHKNQEMLVNSGRYSAVGHMAAQLAHNIKNPIAAIGGTAQFLKRKVADRDIRKFLDMMVVEVDKLEKILADLSSFGDTIEPVYTTALLAEVARNAGRLCRQDMVERHISLTCDFPEELPAIELDPKLIQQVLVHLLVNAMDAMPGGGEIVMRLAAEGEGQALSLLDRGQGIKDAMLKNVSDPFFTTKTVGTGLGLAFVHKVLADHHGHFVLQGRLDGGAEARIWLPAHSCQT</sequence>
<dbReference type="InterPro" id="IPR011006">
    <property type="entry name" value="CheY-like_superfamily"/>
</dbReference>
<evidence type="ECO:0000256" key="9">
    <source>
        <dbReference type="PROSITE-ProRule" id="PRU00169"/>
    </source>
</evidence>
<evidence type="ECO:0000256" key="3">
    <source>
        <dbReference type="ARBA" id="ARBA00022553"/>
    </source>
</evidence>
<evidence type="ECO:0000256" key="1">
    <source>
        <dbReference type="ARBA" id="ARBA00000085"/>
    </source>
</evidence>
<evidence type="ECO:0000313" key="12">
    <source>
        <dbReference type="EMBL" id="AVD71031.1"/>
    </source>
</evidence>
<dbReference type="SUPFAM" id="SSF47384">
    <property type="entry name" value="Homodimeric domain of signal transducing histidine kinase"/>
    <property type="match status" value="1"/>
</dbReference>
<dbReference type="Pfam" id="PF01590">
    <property type="entry name" value="GAF"/>
    <property type="match status" value="1"/>
</dbReference>
<organism evidence="12 13">
    <name type="scientific">Desulfobulbus oralis</name>
    <dbReference type="NCBI Taxonomy" id="1986146"/>
    <lineage>
        <taxon>Bacteria</taxon>
        <taxon>Pseudomonadati</taxon>
        <taxon>Thermodesulfobacteriota</taxon>
        <taxon>Desulfobulbia</taxon>
        <taxon>Desulfobulbales</taxon>
        <taxon>Desulfobulbaceae</taxon>
        <taxon>Desulfobulbus</taxon>
    </lineage>
</organism>
<dbReference type="InterPro" id="IPR003018">
    <property type="entry name" value="GAF"/>
</dbReference>
<protein>
    <recommendedName>
        <fullName evidence="2">histidine kinase</fullName>
        <ecNumber evidence="2">2.7.13.3</ecNumber>
    </recommendedName>
</protein>
<dbReference type="CDD" id="cd00082">
    <property type="entry name" value="HisKA"/>
    <property type="match status" value="1"/>
</dbReference>
<comment type="catalytic activity">
    <reaction evidence="1">
        <text>ATP + protein L-histidine = ADP + protein N-phospho-L-histidine.</text>
        <dbReference type="EC" id="2.7.13.3"/>
    </reaction>
</comment>
<dbReference type="Proteomes" id="UP000239867">
    <property type="component" value="Chromosome"/>
</dbReference>
<keyword evidence="6" id="KW-0418">Kinase</keyword>
<dbReference type="Pfam" id="PF00072">
    <property type="entry name" value="Response_reg"/>
    <property type="match status" value="1"/>
</dbReference>
<dbReference type="PROSITE" id="PS50109">
    <property type="entry name" value="HIS_KIN"/>
    <property type="match status" value="1"/>
</dbReference>
<dbReference type="AlphaFoldDB" id="A0A2L1GMW5"/>
<dbReference type="CDD" id="cd17574">
    <property type="entry name" value="REC_OmpR"/>
    <property type="match status" value="1"/>
</dbReference>
<dbReference type="InterPro" id="IPR036890">
    <property type="entry name" value="HATPase_C_sf"/>
</dbReference>
<dbReference type="Gene3D" id="1.10.287.130">
    <property type="match status" value="1"/>
</dbReference>
<dbReference type="PANTHER" id="PTHR43065:SF10">
    <property type="entry name" value="PEROXIDE STRESS-ACTIVATED HISTIDINE KINASE MAK3"/>
    <property type="match status" value="1"/>
</dbReference>
<keyword evidence="8" id="KW-0902">Two-component regulatory system</keyword>
<evidence type="ECO:0000256" key="8">
    <source>
        <dbReference type="ARBA" id="ARBA00023012"/>
    </source>
</evidence>
<dbReference type="SMART" id="SM00065">
    <property type="entry name" value="GAF"/>
    <property type="match status" value="1"/>
</dbReference>
<evidence type="ECO:0000259" key="11">
    <source>
        <dbReference type="PROSITE" id="PS50110"/>
    </source>
</evidence>